<organism evidence="2 3">
    <name type="scientific">Portunus trituberculatus</name>
    <name type="common">Swimming crab</name>
    <name type="synonym">Neptunus trituberculatus</name>
    <dbReference type="NCBI Taxonomy" id="210409"/>
    <lineage>
        <taxon>Eukaryota</taxon>
        <taxon>Metazoa</taxon>
        <taxon>Ecdysozoa</taxon>
        <taxon>Arthropoda</taxon>
        <taxon>Crustacea</taxon>
        <taxon>Multicrustacea</taxon>
        <taxon>Malacostraca</taxon>
        <taxon>Eumalacostraca</taxon>
        <taxon>Eucarida</taxon>
        <taxon>Decapoda</taxon>
        <taxon>Pleocyemata</taxon>
        <taxon>Brachyura</taxon>
        <taxon>Eubrachyura</taxon>
        <taxon>Portunoidea</taxon>
        <taxon>Portunidae</taxon>
        <taxon>Portuninae</taxon>
        <taxon>Portunus</taxon>
    </lineage>
</organism>
<dbReference type="EMBL" id="VSRR010050771">
    <property type="protein sequence ID" value="MPC79302.1"/>
    <property type="molecule type" value="Genomic_DNA"/>
</dbReference>
<protein>
    <submittedName>
        <fullName evidence="2">Uncharacterized protein</fullName>
    </submittedName>
</protein>
<dbReference type="Proteomes" id="UP000324222">
    <property type="component" value="Unassembled WGS sequence"/>
</dbReference>
<evidence type="ECO:0000256" key="1">
    <source>
        <dbReference type="SAM" id="MobiDB-lite"/>
    </source>
</evidence>
<name>A0A5B7I6D5_PORTR</name>
<accession>A0A5B7I6D5</accession>
<sequence>METRHGTEGVNVSERNTGQGMTAYEQKRDTRAYTLLTGLRGAARPLYHSIPLRHRRTTRPLL</sequence>
<reference evidence="2 3" key="1">
    <citation type="submission" date="2019-05" db="EMBL/GenBank/DDBJ databases">
        <title>Another draft genome of Portunus trituberculatus and its Hox gene families provides insights of decapod evolution.</title>
        <authorList>
            <person name="Jeong J.-H."/>
            <person name="Song I."/>
            <person name="Kim S."/>
            <person name="Choi T."/>
            <person name="Kim D."/>
            <person name="Ryu S."/>
            <person name="Kim W."/>
        </authorList>
    </citation>
    <scope>NUCLEOTIDE SEQUENCE [LARGE SCALE GENOMIC DNA]</scope>
    <source>
        <tissue evidence="2">Muscle</tissue>
    </source>
</reference>
<evidence type="ECO:0000313" key="3">
    <source>
        <dbReference type="Proteomes" id="UP000324222"/>
    </source>
</evidence>
<gene>
    <name evidence="2" type="ORF">E2C01_073823</name>
</gene>
<proteinExistence type="predicted"/>
<comment type="caution">
    <text evidence="2">The sequence shown here is derived from an EMBL/GenBank/DDBJ whole genome shotgun (WGS) entry which is preliminary data.</text>
</comment>
<keyword evidence="3" id="KW-1185">Reference proteome</keyword>
<evidence type="ECO:0000313" key="2">
    <source>
        <dbReference type="EMBL" id="MPC79302.1"/>
    </source>
</evidence>
<dbReference type="AlphaFoldDB" id="A0A5B7I6D5"/>
<feature type="region of interest" description="Disordered" evidence="1">
    <location>
        <begin position="1"/>
        <end position="26"/>
    </location>
</feature>